<keyword evidence="3" id="KW-0233">DNA recombination</keyword>
<dbReference type="InterPro" id="IPR013762">
    <property type="entry name" value="Integrase-like_cat_sf"/>
</dbReference>
<dbReference type="Gene3D" id="1.10.443.10">
    <property type="entry name" value="Intergrase catalytic core"/>
    <property type="match status" value="1"/>
</dbReference>
<dbReference type="InterPro" id="IPR011010">
    <property type="entry name" value="DNA_brk_join_enz"/>
</dbReference>
<evidence type="ECO:0000256" key="2">
    <source>
        <dbReference type="ARBA" id="ARBA00023125"/>
    </source>
</evidence>
<dbReference type="AlphaFoldDB" id="K9D655"/>
<accession>K9D655</accession>
<dbReference type="InterPro" id="IPR002104">
    <property type="entry name" value="Integrase_catalytic"/>
</dbReference>
<dbReference type="EMBL" id="AHAF01000003">
    <property type="protein sequence ID" value="EKU78706.1"/>
    <property type="molecule type" value="Genomic_DNA"/>
</dbReference>
<dbReference type="HOGENOM" id="CLU_027562_17_6_9"/>
<dbReference type="RefSeq" id="WP_006555403.1">
    <property type="nucleotide sequence ID" value="NZ_JH992936.1"/>
</dbReference>
<dbReference type="GO" id="GO:0015074">
    <property type="term" value="P:DNA integration"/>
    <property type="evidence" value="ECO:0007669"/>
    <property type="project" value="InterPro"/>
</dbReference>
<dbReference type="PANTHER" id="PTHR30349">
    <property type="entry name" value="PHAGE INTEGRASE-RELATED"/>
    <property type="match status" value="1"/>
</dbReference>
<sequence>MAKRRGNQDGTFYKRGNRWCGQIMIDNVRYTAYGKGIQECRENLRNKVKEGKKVGSNSDFIEYALSFVKFQYENKIIKETTYGVKKNIIKSHQDHFKGITVSKLALRDMEIFLASLKDSKLSKNTIISVMSVFLSVCAYAYEKGDMTNRIVASQLKIDKPDEKNITLLSYDEAIVRINKIRNSRVKMLLKIIIHGGLRIGEAIALNWKDIDLDKGIIYVRSNMVYTNQNGTHLTTPKNNRVGQAVQLPSFFIDELKEYNQASEDGFLFKNKKRGFLNSDTVRRHMRKVFQGTHAEHGPHQLRHLYASHLLKKGVDLKTIQLQLRHHSIKTTDKYLHELEGEGRNVISELTF</sequence>
<evidence type="ECO:0000313" key="5">
    <source>
        <dbReference type="EMBL" id="EKU78706.1"/>
    </source>
</evidence>
<dbReference type="GO" id="GO:0003677">
    <property type="term" value="F:DNA binding"/>
    <property type="evidence" value="ECO:0007669"/>
    <property type="project" value="UniProtKB-KW"/>
</dbReference>
<dbReference type="Proteomes" id="UP000009891">
    <property type="component" value="Unassembled WGS sequence"/>
</dbReference>
<proteinExistence type="inferred from homology"/>
<keyword evidence="2" id="KW-0238">DNA-binding</keyword>
<organism evidence="5 6">
    <name type="scientific">Veillonella seminalis ACS-216-V-Col6b</name>
    <dbReference type="NCBI Taxonomy" id="883156"/>
    <lineage>
        <taxon>Bacteria</taxon>
        <taxon>Bacillati</taxon>
        <taxon>Bacillota</taxon>
        <taxon>Negativicutes</taxon>
        <taxon>Veillonellales</taxon>
        <taxon>Veillonellaceae</taxon>
        <taxon>Veillonella</taxon>
    </lineage>
</organism>
<comment type="similarity">
    <text evidence="1">Belongs to the 'phage' integrase family.</text>
</comment>
<dbReference type="InterPro" id="IPR050090">
    <property type="entry name" value="Tyrosine_recombinase_XerCD"/>
</dbReference>
<dbReference type="PROSITE" id="PS51898">
    <property type="entry name" value="TYR_RECOMBINASE"/>
    <property type="match status" value="1"/>
</dbReference>
<reference evidence="5 6" key="1">
    <citation type="submission" date="2012-09" db="EMBL/GenBank/DDBJ databases">
        <title>The Genome Sequence of Veillonella ratti ACS-216-V-COL6B.</title>
        <authorList>
            <consortium name="The Broad Institute Genome Sequencing Platform"/>
            <person name="Earl A."/>
            <person name="Ward D."/>
            <person name="Feldgarden M."/>
            <person name="Gevers D."/>
            <person name="Saerens B."/>
            <person name="Vaneechoutte M."/>
            <person name="Walker B."/>
            <person name="Young S.K."/>
            <person name="Zeng Q."/>
            <person name="Gargeya S."/>
            <person name="Fitzgerald M."/>
            <person name="Haas B."/>
            <person name="Abouelleil A."/>
            <person name="Alvarado L."/>
            <person name="Arachchi H.M."/>
            <person name="Berlin A."/>
            <person name="Chapman S.B."/>
            <person name="Goldberg J."/>
            <person name="Griggs A."/>
            <person name="Gujja S."/>
            <person name="Hansen M."/>
            <person name="Howarth C."/>
            <person name="Imamovic A."/>
            <person name="Larimer J."/>
            <person name="McCowen C."/>
            <person name="Montmayeur A."/>
            <person name="Murphy C."/>
            <person name="Neiman D."/>
            <person name="Pearson M."/>
            <person name="Priest M."/>
            <person name="Roberts A."/>
            <person name="Saif S."/>
            <person name="Shea T."/>
            <person name="Sisk P."/>
            <person name="Sykes S."/>
            <person name="Wortman J."/>
            <person name="Nusbaum C."/>
            <person name="Birren B."/>
        </authorList>
    </citation>
    <scope>NUCLEOTIDE SEQUENCE [LARGE SCALE GENOMIC DNA]</scope>
    <source>
        <strain evidence="5 6">ACS-216-V-Col6b</strain>
    </source>
</reference>
<dbReference type="PATRIC" id="fig|883156.3.peg.500"/>
<dbReference type="GO" id="GO:0006310">
    <property type="term" value="P:DNA recombination"/>
    <property type="evidence" value="ECO:0007669"/>
    <property type="project" value="UniProtKB-KW"/>
</dbReference>
<feature type="domain" description="Tyr recombinase" evidence="4">
    <location>
        <begin position="163"/>
        <end position="347"/>
    </location>
</feature>
<keyword evidence="6" id="KW-1185">Reference proteome</keyword>
<name>K9D655_9FIRM</name>
<dbReference type="CDD" id="cd01189">
    <property type="entry name" value="INT_ICEBs1_C_like"/>
    <property type="match status" value="1"/>
</dbReference>
<dbReference type="Pfam" id="PF00589">
    <property type="entry name" value="Phage_integrase"/>
    <property type="match status" value="1"/>
</dbReference>
<comment type="caution">
    <text evidence="5">The sequence shown here is derived from an EMBL/GenBank/DDBJ whole genome shotgun (WGS) entry which is preliminary data.</text>
</comment>
<evidence type="ECO:0000259" key="4">
    <source>
        <dbReference type="PROSITE" id="PS51898"/>
    </source>
</evidence>
<dbReference type="Gene3D" id="1.10.150.130">
    <property type="match status" value="1"/>
</dbReference>
<evidence type="ECO:0000256" key="1">
    <source>
        <dbReference type="ARBA" id="ARBA00008857"/>
    </source>
</evidence>
<dbReference type="InterPro" id="IPR010998">
    <property type="entry name" value="Integrase_recombinase_N"/>
</dbReference>
<protein>
    <recommendedName>
        <fullName evidence="4">Tyr recombinase domain-containing protein</fullName>
    </recommendedName>
</protein>
<dbReference type="PANTHER" id="PTHR30349:SF41">
    <property type="entry name" value="INTEGRASE_RECOMBINASE PROTEIN MJ0367-RELATED"/>
    <property type="match status" value="1"/>
</dbReference>
<dbReference type="eggNOG" id="COG0582">
    <property type="taxonomic scope" value="Bacteria"/>
</dbReference>
<dbReference type="SUPFAM" id="SSF56349">
    <property type="entry name" value="DNA breaking-rejoining enzymes"/>
    <property type="match status" value="1"/>
</dbReference>
<evidence type="ECO:0000313" key="6">
    <source>
        <dbReference type="Proteomes" id="UP000009891"/>
    </source>
</evidence>
<evidence type="ECO:0000256" key="3">
    <source>
        <dbReference type="ARBA" id="ARBA00023172"/>
    </source>
</evidence>
<dbReference type="STRING" id="883156.HMPREF9282_00503"/>
<dbReference type="OrthoDB" id="9769726at2"/>
<gene>
    <name evidence="5" type="ORF">HMPREF9282_00503</name>
</gene>